<dbReference type="NCBIfam" id="TIGR01077">
    <property type="entry name" value="L13_A_E"/>
    <property type="match status" value="1"/>
</dbReference>
<dbReference type="GO" id="GO:0017148">
    <property type="term" value="P:negative regulation of translation"/>
    <property type="evidence" value="ECO:0007669"/>
    <property type="project" value="TreeGrafter"/>
</dbReference>
<evidence type="ECO:0000256" key="1">
    <source>
        <dbReference type="ARBA" id="ARBA00006227"/>
    </source>
</evidence>
<name>A0A6B2G8I9_MYXSQ</name>
<evidence type="ECO:0000313" key="6">
    <source>
        <dbReference type="EMBL" id="NDJ97541.1"/>
    </source>
</evidence>
<dbReference type="GO" id="GO:0022625">
    <property type="term" value="C:cytosolic large ribosomal subunit"/>
    <property type="evidence" value="ECO:0007669"/>
    <property type="project" value="TreeGrafter"/>
</dbReference>
<dbReference type="Pfam" id="PF00572">
    <property type="entry name" value="Ribosomal_L13"/>
    <property type="match status" value="1"/>
</dbReference>
<dbReference type="HAMAP" id="MF_01366">
    <property type="entry name" value="Ribosomal_uL13"/>
    <property type="match status" value="1"/>
</dbReference>
<dbReference type="EMBL" id="GHBR01003058">
    <property type="protein sequence ID" value="NDJ97541.1"/>
    <property type="molecule type" value="Transcribed_RNA"/>
</dbReference>
<dbReference type="InterPro" id="IPR005822">
    <property type="entry name" value="Ribosomal_uL13"/>
</dbReference>
<evidence type="ECO:0000256" key="3">
    <source>
        <dbReference type="ARBA" id="ARBA00023274"/>
    </source>
</evidence>
<organism evidence="6">
    <name type="scientific">Myxobolus squamalis</name>
    <name type="common">Myxosporean</name>
    <dbReference type="NCBI Taxonomy" id="59785"/>
    <lineage>
        <taxon>Eukaryota</taxon>
        <taxon>Metazoa</taxon>
        <taxon>Cnidaria</taxon>
        <taxon>Myxozoa</taxon>
        <taxon>Myxosporea</taxon>
        <taxon>Bivalvulida</taxon>
        <taxon>Platysporina</taxon>
        <taxon>Myxobolidae</taxon>
        <taxon>Myxobolus</taxon>
    </lineage>
</organism>
<dbReference type="Gene3D" id="3.90.1180.10">
    <property type="entry name" value="Ribosomal protein L13"/>
    <property type="match status" value="1"/>
</dbReference>
<dbReference type="AlphaFoldDB" id="A0A6B2G8I9"/>
<dbReference type="PANTHER" id="PTHR11545:SF3">
    <property type="entry name" value="LARGE RIBOSOMAL SUBUNIT PROTEIN UL13"/>
    <property type="match status" value="1"/>
</dbReference>
<comment type="similarity">
    <text evidence="1">Belongs to the universal ribosomal protein uL13 family.</text>
</comment>
<dbReference type="SUPFAM" id="SSF52161">
    <property type="entry name" value="Ribosomal protein L13"/>
    <property type="match status" value="1"/>
</dbReference>
<dbReference type="FunFam" id="3.90.1180.10:FF:000002">
    <property type="entry name" value="60S ribosomal protein L16"/>
    <property type="match status" value="1"/>
</dbReference>
<protein>
    <recommendedName>
        <fullName evidence="4">Large ribosomal subunit protein uL13</fullName>
    </recommendedName>
    <alternativeName>
        <fullName evidence="5">60S ribosomal protein L13a</fullName>
    </alternativeName>
</protein>
<dbReference type="InterPro" id="IPR005755">
    <property type="entry name" value="Ribosomal_uL13_euk/arc"/>
</dbReference>
<evidence type="ECO:0000256" key="2">
    <source>
        <dbReference type="ARBA" id="ARBA00022980"/>
    </source>
</evidence>
<sequence length="203" mass="23328">MGKDKKLIIDGENHLLGRLSSIIAKQLLLGKRIVVLRCEGICMSGKYKRMEYKYKMYLRKRVNTNPKKGPFHHRCPTKMLIKSVRGMLPSRTERGKLALLNLSCFVGVPPLYATKKKMIIPQASRILCLHPSNPYNKLKRLAKNFGWKYADVTERLEEKRKSRGTQYRTQKLIANSLINKAKARAAERLAPLESKLRDLGYAC</sequence>
<keyword evidence="3" id="KW-0687">Ribonucleoprotein</keyword>
<reference evidence="6" key="1">
    <citation type="submission" date="2018-11" db="EMBL/GenBank/DDBJ databases">
        <title>Myxobolus squamalis genome and transcriptome.</title>
        <authorList>
            <person name="Yahalomi D."/>
            <person name="Atkinson S.D."/>
            <person name="Neuhof M."/>
            <person name="Chang E.S."/>
            <person name="Philippe H."/>
            <person name="Cartwright P."/>
            <person name="Bartholomew J.L."/>
            <person name="Huchon D."/>
        </authorList>
    </citation>
    <scope>NUCLEOTIDE SEQUENCE</scope>
    <source>
        <strain evidence="6">71B08</strain>
        <tissue evidence="6">Whole</tissue>
    </source>
</reference>
<keyword evidence="2 6" id="KW-0689">Ribosomal protein</keyword>
<accession>A0A6B2G8I9</accession>
<dbReference type="PANTHER" id="PTHR11545">
    <property type="entry name" value="RIBOSOMAL PROTEIN L13"/>
    <property type="match status" value="1"/>
</dbReference>
<dbReference type="GO" id="GO:0003729">
    <property type="term" value="F:mRNA binding"/>
    <property type="evidence" value="ECO:0007669"/>
    <property type="project" value="TreeGrafter"/>
</dbReference>
<dbReference type="Gene3D" id="6.10.250.3250">
    <property type="match status" value="1"/>
</dbReference>
<dbReference type="CDD" id="cd00392">
    <property type="entry name" value="Ribosomal_L13"/>
    <property type="match status" value="1"/>
</dbReference>
<dbReference type="InterPro" id="IPR036899">
    <property type="entry name" value="Ribosomal_uL13_sf"/>
</dbReference>
<dbReference type="GO" id="GO:0003735">
    <property type="term" value="F:structural constituent of ribosome"/>
    <property type="evidence" value="ECO:0007669"/>
    <property type="project" value="InterPro"/>
</dbReference>
<proteinExistence type="inferred from homology"/>
<evidence type="ECO:0000256" key="4">
    <source>
        <dbReference type="ARBA" id="ARBA00035201"/>
    </source>
</evidence>
<evidence type="ECO:0000256" key="5">
    <source>
        <dbReference type="ARBA" id="ARBA00035367"/>
    </source>
</evidence>
<dbReference type="GO" id="GO:0006412">
    <property type="term" value="P:translation"/>
    <property type="evidence" value="ECO:0007669"/>
    <property type="project" value="InterPro"/>
</dbReference>